<dbReference type="InterPro" id="IPR015943">
    <property type="entry name" value="WD40/YVTN_repeat-like_dom_sf"/>
</dbReference>
<dbReference type="PANTHER" id="PTHR43547:SF2">
    <property type="entry name" value="HYBRID SIGNAL TRANSDUCTION HISTIDINE KINASE C"/>
    <property type="match status" value="1"/>
</dbReference>
<keyword evidence="4" id="KW-0804">Transcription</keyword>
<dbReference type="GO" id="GO:0043565">
    <property type="term" value="F:sequence-specific DNA binding"/>
    <property type="evidence" value="ECO:0007669"/>
    <property type="project" value="InterPro"/>
</dbReference>
<dbReference type="EMBL" id="FNCQ01000020">
    <property type="protein sequence ID" value="SDH22507.1"/>
    <property type="molecule type" value="Genomic_DNA"/>
</dbReference>
<evidence type="ECO:0000256" key="2">
    <source>
        <dbReference type="ARBA" id="ARBA00023015"/>
    </source>
</evidence>
<organism evidence="8 9">
    <name type="scientific">Prevotella communis</name>
    <dbReference type="NCBI Taxonomy" id="2913614"/>
    <lineage>
        <taxon>Bacteria</taxon>
        <taxon>Pseudomonadati</taxon>
        <taxon>Bacteroidota</taxon>
        <taxon>Bacteroidia</taxon>
        <taxon>Bacteroidales</taxon>
        <taxon>Prevotellaceae</taxon>
        <taxon>Prevotella</taxon>
    </lineage>
</organism>
<dbReference type="PROSITE" id="PS00041">
    <property type="entry name" value="HTH_ARAC_FAMILY_1"/>
    <property type="match status" value="1"/>
</dbReference>
<feature type="domain" description="HTH araC/xylS-type" evidence="7">
    <location>
        <begin position="890"/>
        <end position="989"/>
    </location>
</feature>
<name>A0A1G8ANL8_9BACT</name>
<feature type="compositionally biased region" description="Polar residues" evidence="5">
    <location>
        <begin position="982"/>
        <end position="999"/>
    </location>
</feature>
<protein>
    <submittedName>
        <fullName evidence="8">AraC-type DNA-binding protein</fullName>
    </submittedName>
</protein>
<dbReference type="RefSeq" id="WP_091819004.1">
    <property type="nucleotide sequence ID" value="NZ_FNCQ01000020.1"/>
</dbReference>
<dbReference type="SUPFAM" id="SSF46689">
    <property type="entry name" value="Homeodomain-like"/>
    <property type="match status" value="1"/>
</dbReference>
<evidence type="ECO:0000313" key="8">
    <source>
        <dbReference type="EMBL" id="SDH22507.1"/>
    </source>
</evidence>
<dbReference type="Gene3D" id="1.10.10.60">
    <property type="entry name" value="Homeodomain-like"/>
    <property type="match status" value="1"/>
</dbReference>
<keyword evidence="1" id="KW-0597">Phosphoprotein</keyword>
<keyword evidence="6" id="KW-1133">Transmembrane helix</keyword>
<evidence type="ECO:0000256" key="3">
    <source>
        <dbReference type="ARBA" id="ARBA00023125"/>
    </source>
</evidence>
<dbReference type="PANTHER" id="PTHR43547">
    <property type="entry name" value="TWO-COMPONENT HISTIDINE KINASE"/>
    <property type="match status" value="1"/>
</dbReference>
<dbReference type="PROSITE" id="PS01124">
    <property type="entry name" value="HTH_ARAC_FAMILY_2"/>
    <property type="match status" value="1"/>
</dbReference>
<dbReference type="InterPro" id="IPR018062">
    <property type="entry name" value="HTH_AraC-typ_CS"/>
</dbReference>
<dbReference type="STRING" id="645274.SAMN04487901_12011"/>
<dbReference type="Pfam" id="PF07494">
    <property type="entry name" value="Reg_prop"/>
    <property type="match status" value="4"/>
</dbReference>
<feature type="transmembrane region" description="Helical" evidence="6">
    <location>
        <begin position="839"/>
        <end position="857"/>
    </location>
</feature>
<proteinExistence type="predicted"/>
<evidence type="ECO:0000256" key="1">
    <source>
        <dbReference type="ARBA" id="ARBA00022553"/>
    </source>
</evidence>
<keyword evidence="6" id="KW-0472">Membrane</keyword>
<evidence type="ECO:0000256" key="6">
    <source>
        <dbReference type="SAM" id="Phobius"/>
    </source>
</evidence>
<dbReference type="GO" id="GO:0003700">
    <property type="term" value="F:DNA-binding transcription factor activity"/>
    <property type="evidence" value="ECO:0007669"/>
    <property type="project" value="InterPro"/>
</dbReference>
<keyword evidence="3 8" id="KW-0238">DNA-binding</keyword>
<evidence type="ECO:0000313" key="9">
    <source>
        <dbReference type="Proteomes" id="UP000198779"/>
    </source>
</evidence>
<feature type="region of interest" description="Disordered" evidence="5">
    <location>
        <begin position="982"/>
        <end position="1006"/>
    </location>
</feature>
<accession>A0A1G8ANL8</accession>
<keyword evidence="2" id="KW-0805">Transcription regulation</keyword>
<evidence type="ECO:0000256" key="4">
    <source>
        <dbReference type="ARBA" id="ARBA00023163"/>
    </source>
</evidence>
<dbReference type="Gene3D" id="2.130.10.10">
    <property type="entry name" value="YVTN repeat-like/Quinoprotein amine dehydrogenase"/>
    <property type="match status" value="3"/>
</dbReference>
<sequence>MRKVTQIFLAIACIFQLGGTDVNAQQIQATRRHFSTDDGLASNAIAHMVQDDYGYIWLATWNGLSRFDGYNFFNYKTGAASHIRNLHNRIAQLAVDNQQNVWMRMYDSRVFVLKRSTDCIVNPFENVSGSEEYRTTHPIVVTSSGDVLVTVDGVGLYKLRMMSSGVKAQLITVGDMVITSITEGYQDDIWLGTNQGVHRMDASNLTVERKGLFLDESITCLYSNGYNIYVGTKSGKIMSFSYGQESQVIRAGGDQVAKLFVDSHGLIWFTDARMGVSKIDPETHVERFYSQNVKTPDYDGYGGIIAESNGVVWIAMNRGGFGYYNRETDEVEYFHNDPSNPWNLSNAVNAMLVTNEGVVFESTTRRGLEKLEIIKQTIARRMVAPGSTNPLDNEIRGLLYDKSRKQLLMGTKAGVLHIIKGDSIHTTWSRTDDGSPIGRIYGISKDASGRYWIASKDNGLFRMTPTGNGYSIVNLRHKAGDPNSLNDDRAYCCLEDKDGNLWVATYGGGVNLLPKGKNGFLYPKRGMNNYPINAYQKVRTLELDKDGKVWAGTTDGVLIMSYKKGKVEVQRLLESKEYPDNILMSNDVVCLARDAHGMMWVGTNGGGLAHTIGQDSEGHWYFEHFGAKDGLPSEEIKCLTFDSRGNVWFATDHHICSFDQGKRIFATYSNLEGVDETICSEASAVTLQNGHVLFGTVNGYYDVDQTKLMTSTGSMLKLRITDFWLNNELQTPRQTTLYGYYVPDAKTVRLQNHDDEIGFRFASLNYQLQHRVHYQYMLEGYDEDWHNAPVSRTAWYNNLPSGTYKFKVKAFLIDSPEKYDLKEIEVIVPPSFLMSRNAMWIYLAIGVVLCVMLMFWLQKMLRRRQGRSMKDSKTREKAVIRAKEDYEFMKRVELWMEKNYKNPTVDVEQLIVFMSMSLADFESKLKRITNKTPKEYISEYRIDKAKQMLAHTDASIADISFELGFANAAQFNRLFQEATEMTPSQYRDAQRQTDTTGASTDYEIIE</sequence>
<dbReference type="InterPro" id="IPR018060">
    <property type="entry name" value="HTH_AraC"/>
</dbReference>
<dbReference type="InterPro" id="IPR011110">
    <property type="entry name" value="Reg_prop"/>
</dbReference>
<dbReference type="Pfam" id="PF07495">
    <property type="entry name" value="Y_Y_Y"/>
    <property type="match status" value="1"/>
</dbReference>
<dbReference type="InterPro" id="IPR009057">
    <property type="entry name" value="Homeodomain-like_sf"/>
</dbReference>
<dbReference type="AlphaFoldDB" id="A0A1G8ANL8"/>
<reference evidence="9" key="1">
    <citation type="submission" date="2016-10" db="EMBL/GenBank/DDBJ databases">
        <authorList>
            <person name="Varghese N."/>
            <person name="Submissions S."/>
        </authorList>
    </citation>
    <scope>NUCLEOTIDE SEQUENCE [LARGE SCALE GENOMIC DNA]</scope>
    <source>
        <strain evidence="9">BP1-148</strain>
    </source>
</reference>
<evidence type="ECO:0000259" key="7">
    <source>
        <dbReference type="PROSITE" id="PS01124"/>
    </source>
</evidence>
<dbReference type="Pfam" id="PF12833">
    <property type="entry name" value="HTH_18"/>
    <property type="match status" value="1"/>
</dbReference>
<dbReference type="Gene3D" id="2.60.40.10">
    <property type="entry name" value="Immunoglobulins"/>
    <property type="match status" value="1"/>
</dbReference>
<dbReference type="InterPro" id="IPR011123">
    <property type="entry name" value="Y_Y_Y"/>
</dbReference>
<keyword evidence="9" id="KW-1185">Reference proteome</keyword>
<dbReference type="SMART" id="SM00342">
    <property type="entry name" value="HTH_ARAC"/>
    <property type="match status" value="1"/>
</dbReference>
<dbReference type="InterPro" id="IPR013783">
    <property type="entry name" value="Ig-like_fold"/>
</dbReference>
<evidence type="ECO:0000256" key="5">
    <source>
        <dbReference type="SAM" id="MobiDB-lite"/>
    </source>
</evidence>
<gene>
    <name evidence="8" type="ORF">SAMN04487901_12011</name>
</gene>
<dbReference type="Proteomes" id="UP000198779">
    <property type="component" value="Unassembled WGS sequence"/>
</dbReference>
<keyword evidence="6" id="KW-0812">Transmembrane</keyword>
<dbReference type="SUPFAM" id="SSF63829">
    <property type="entry name" value="Calcium-dependent phosphotriesterase"/>
    <property type="match status" value="3"/>
</dbReference>
<dbReference type="GO" id="GO:0000155">
    <property type="term" value="F:phosphorelay sensor kinase activity"/>
    <property type="evidence" value="ECO:0007669"/>
    <property type="project" value="TreeGrafter"/>
</dbReference>